<protein>
    <submittedName>
        <fullName evidence="1">Uncharacterized protein</fullName>
    </submittedName>
</protein>
<dbReference type="RefSeq" id="WP_124084784.1">
    <property type="nucleotide sequence ID" value="NZ_UXAW01000033.1"/>
</dbReference>
<name>A0A3P5WXF6_9RHOB</name>
<dbReference type="AlphaFoldDB" id="A0A3P5WXF6"/>
<gene>
    <name evidence="1" type="ORF">XINFAN_00344</name>
</gene>
<dbReference type="EMBL" id="UXAW01000033">
    <property type="protein sequence ID" value="VDC20149.1"/>
    <property type="molecule type" value="Genomic_DNA"/>
</dbReference>
<proteinExistence type="predicted"/>
<keyword evidence="2" id="KW-1185">Reference proteome</keyword>
<sequence>MSDPAGDCLRLTDALLDHGPPALSPLGAGILAAHALGIAADSRSFARIFGIAHALVLRECVALAAEAGLIEPLRQDARSQRLHYRPSAPGEALLRAAQAAG</sequence>
<evidence type="ECO:0000313" key="1">
    <source>
        <dbReference type="EMBL" id="VDC20149.1"/>
    </source>
</evidence>
<dbReference type="OrthoDB" id="7876220at2"/>
<organism evidence="1 2">
    <name type="scientific">Pseudogemmobacter humi</name>
    <dbReference type="NCBI Taxonomy" id="2483812"/>
    <lineage>
        <taxon>Bacteria</taxon>
        <taxon>Pseudomonadati</taxon>
        <taxon>Pseudomonadota</taxon>
        <taxon>Alphaproteobacteria</taxon>
        <taxon>Rhodobacterales</taxon>
        <taxon>Paracoccaceae</taxon>
        <taxon>Pseudogemmobacter</taxon>
    </lineage>
</organism>
<evidence type="ECO:0000313" key="2">
    <source>
        <dbReference type="Proteomes" id="UP000277498"/>
    </source>
</evidence>
<dbReference type="Proteomes" id="UP000277498">
    <property type="component" value="Unassembled WGS sequence"/>
</dbReference>
<reference evidence="1 2" key="1">
    <citation type="submission" date="2018-11" db="EMBL/GenBank/DDBJ databases">
        <authorList>
            <person name="Criscuolo A."/>
        </authorList>
    </citation>
    <scope>NUCLEOTIDE SEQUENCE [LARGE SCALE GENOMIC DNA]</scope>
    <source>
        <strain evidence="1">ACIP111625</strain>
    </source>
</reference>
<accession>A0A3P5WXF6</accession>